<reference evidence="2 3" key="1">
    <citation type="submission" date="2017-04" db="EMBL/GenBank/DDBJ databases">
        <title>Bacillus krulwichiae AM31D Genome sequencing and assembly.</title>
        <authorList>
            <person name="Krulwich T.A."/>
            <person name="Anastor L."/>
            <person name="Ehrlich R."/>
            <person name="Ehrlich G.D."/>
            <person name="Janto B."/>
        </authorList>
    </citation>
    <scope>NUCLEOTIDE SEQUENCE [LARGE SCALE GENOMIC DNA]</scope>
    <source>
        <strain evidence="2 3">AM31D</strain>
    </source>
</reference>
<evidence type="ECO:0000313" key="2">
    <source>
        <dbReference type="EMBL" id="ARK31995.1"/>
    </source>
</evidence>
<keyword evidence="3" id="KW-1185">Reference proteome</keyword>
<evidence type="ECO:0000313" key="3">
    <source>
        <dbReference type="Proteomes" id="UP000193006"/>
    </source>
</evidence>
<evidence type="ECO:0008006" key="4">
    <source>
        <dbReference type="Google" id="ProtNLM"/>
    </source>
</evidence>
<accession>A0A1X9MEX0</accession>
<dbReference type="KEGG" id="bkw:BkAM31D_20290"/>
<organism evidence="2 3">
    <name type="scientific">Halalkalibacter krulwichiae</name>
    <dbReference type="NCBI Taxonomy" id="199441"/>
    <lineage>
        <taxon>Bacteria</taxon>
        <taxon>Bacillati</taxon>
        <taxon>Bacillota</taxon>
        <taxon>Bacilli</taxon>
        <taxon>Bacillales</taxon>
        <taxon>Bacillaceae</taxon>
        <taxon>Halalkalibacter</taxon>
    </lineage>
</organism>
<sequence length="243" mass="28411" precursor="true">MRKLLMRYLIVAALIVVMGACANTTATSTSLTNEEELEERIPLDPKTVHRLEQRGYEPLDVVEISPDTELDEEEIELSPVEMMTNHKGWTQVELILDEDVERNFAEQTIQYFIEDHYEKYPPPKNKTIDVIASLMYEDEDQLVLHGLIRNGYQDQKFKRKDLTNSRLELVTQNGLVWIDTTFKEATGFDELGSSEAKPFELRIPIEDVLLPEFDLNYFSYYANFEYKEVKKKEKKSKKESKED</sequence>
<name>A0A1X9MEX0_9BACI</name>
<feature type="signal peptide" evidence="1">
    <location>
        <begin position="1"/>
        <end position="22"/>
    </location>
</feature>
<dbReference type="InterPro" id="IPR030910">
    <property type="entry name" value="SLAP_dom"/>
</dbReference>
<dbReference type="STRING" id="199441.BkAM31D_20290"/>
<feature type="chain" id="PRO_5010991727" description="Lipoprotein" evidence="1">
    <location>
        <begin position="23"/>
        <end position="243"/>
    </location>
</feature>
<dbReference type="RefSeq" id="WP_066156653.1">
    <property type="nucleotide sequence ID" value="NZ_CP020814.1"/>
</dbReference>
<proteinExistence type="predicted"/>
<dbReference type="NCBIfam" id="TIGR04398">
    <property type="entry name" value="SLAP_DUP"/>
    <property type="match status" value="1"/>
</dbReference>
<dbReference type="AlphaFoldDB" id="A0A1X9MEX0"/>
<protein>
    <recommendedName>
        <fullName evidence="4">Lipoprotein</fullName>
    </recommendedName>
</protein>
<dbReference type="Proteomes" id="UP000193006">
    <property type="component" value="Chromosome"/>
</dbReference>
<keyword evidence="1" id="KW-0732">Signal</keyword>
<dbReference type="PROSITE" id="PS51257">
    <property type="entry name" value="PROKAR_LIPOPROTEIN"/>
    <property type="match status" value="1"/>
</dbReference>
<dbReference type="EMBL" id="CP020814">
    <property type="protein sequence ID" value="ARK31995.1"/>
    <property type="molecule type" value="Genomic_DNA"/>
</dbReference>
<evidence type="ECO:0000256" key="1">
    <source>
        <dbReference type="SAM" id="SignalP"/>
    </source>
</evidence>
<gene>
    <name evidence="2" type="ORF">BkAM31D_20290</name>
</gene>